<protein>
    <submittedName>
        <fullName evidence="1">Uncharacterized protein</fullName>
    </submittedName>
</protein>
<comment type="caution">
    <text evidence="1">The sequence shown here is derived from an EMBL/GenBank/DDBJ whole genome shotgun (WGS) entry which is preliminary data.</text>
</comment>
<gene>
    <name evidence="1" type="ORF">ACCO45_007870</name>
</gene>
<sequence length="364" mass="40190">MQVSLDGTQKLKHLDLVRIIKRVCLRSFLVVDQSSAAVEMPTARAGHLQHKSPKRSAADPSPGPAPSSSPPSADPAWGPSPDAPINTQIPHDDDDGGDSAFLMVEGEERETLGLACVAARLAWSSSVLSTASLSESIFDYRSIHGRTSPVDHPKRVLDVGTATGIWAIDMADPAPLEWTCRPEILDFVHLRALYGSISDWGELYRQVFRALEPGGWLEDFELRIHLHSDAPEERDNPEHIFKRWQRSFGRAVPLGSWSSDPKMKQIGAYNLAFLDESLEGFALFILKEIMGWKHEEVQLFVMEMPSRTPAFARTISCESPMPCFPALACLKTELVAAGQTRTAKGRCSRATREEGCVRREGGDC</sequence>
<keyword evidence="2" id="KW-1185">Reference proteome</keyword>
<name>A0ACC4DLN5_PURLI</name>
<proteinExistence type="predicted"/>
<evidence type="ECO:0000313" key="1">
    <source>
        <dbReference type="EMBL" id="KAL3957292.1"/>
    </source>
</evidence>
<evidence type="ECO:0000313" key="2">
    <source>
        <dbReference type="Proteomes" id="UP001638806"/>
    </source>
</evidence>
<dbReference type="EMBL" id="JBGNUJ010000007">
    <property type="protein sequence ID" value="KAL3957292.1"/>
    <property type="molecule type" value="Genomic_DNA"/>
</dbReference>
<accession>A0ACC4DLN5</accession>
<organism evidence="1 2">
    <name type="scientific">Purpureocillium lilacinum</name>
    <name type="common">Paecilomyces lilacinus</name>
    <dbReference type="NCBI Taxonomy" id="33203"/>
    <lineage>
        <taxon>Eukaryota</taxon>
        <taxon>Fungi</taxon>
        <taxon>Dikarya</taxon>
        <taxon>Ascomycota</taxon>
        <taxon>Pezizomycotina</taxon>
        <taxon>Sordariomycetes</taxon>
        <taxon>Hypocreomycetidae</taxon>
        <taxon>Hypocreales</taxon>
        <taxon>Ophiocordycipitaceae</taxon>
        <taxon>Purpureocillium</taxon>
    </lineage>
</organism>
<reference evidence="1" key="1">
    <citation type="submission" date="2024-12" db="EMBL/GenBank/DDBJ databases">
        <title>Comparative genomics and development of molecular markers within Purpureocillium lilacinum and among Purpureocillium species.</title>
        <authorList>
            <person name="Yeh Z.-Y."/>
            <person name="Ni N.-T."/>
            <person name="Lo P.-H."/>
            <person name="Mushyakhwo K."/>
            <person name="Lin C.-F."/>
            <person name="Nai Y.-S."/>
        </authorList>
    </citation>
    <scope>NUCLEOTIDE SEQUENCE</scope>
    <source>
        <strain evidence="1">NCHU-NPUST-175</strain>
    </source>
</reference>
<dbReference type="Proteomes" id="UP001638806">
    <property type="component" value="Unassembled WGS sequence"/>
</dbReference>